<accession>A0A2P6VNZ6</accession>
<feature type="region of interest" description="Disordered" evidence="1">
    <location>
        <begin position="191"/>
        <end position="280"/>
    </location>
</feature>
<dbReference type="Proteomes" id="UP000239649">
    <property type="component" value="Unassembled WGS sequence"/>
</dbReference>
<proteinExistence type="predicted"/>
<evidence type="ECO:0000313" key="3">
    <source>
        <dbReference type="Proteomes" id="UP000239649"/>
    </source>
</evidence>
<feature type="compositionally biased region" description="Low complexity" evidence="1">
    <location>
        <begin position="191"/>
        <end position="216"/>
    </location>
</feature>
<keyword evidence="3" id="KW-1185">Reference proteome</keyword>
<organism evidence="2 3">
    <name type="scientific">Micractinium conductrix</name>
    <dbReference type="NCBI Taxonomy" id="554055"/>
    <lineage>
        <taxon>Eukaryota</taxon>
        <taxon>Viridiplantae</taxon>
        <taxon>Chlorophyta</taxon>
        <taxon>core chlorophytes</taxon>
        <taxon>Trebouxiophyceae</taxon>
        <taxon>Chlorellales</taxon>
        <taxon>Chlorellaceae</taxon>
        <taxon>Chlorella clade</taxon>
        <taxon>Micractinium</taxon>
    </lineage>
</organism>
<name>A0A2P6VNZ6_9CHLO</name>
<evidence type="ECO:0000313" key="2">
    <source>
        <dbReference type="EMBL" id="PSC75789.1"/>
    </source>
</evidence>
<comment type="caution">
    <text evidence="2">The sequence shown here is derived from an EMBL/GenBank/DDBJ whole genome shotgun (WGS) entry which is preliminary data.</text>
</comment>
<gene>
    <name evidence="2" type="ORF">C2E20_1529</name>
</gene>
<evidence type="ECO:0000256" key="1">
    <source>
        <dbReference type="SAM" id="MobiDB-lite"/>
    </source>
</evidence>
<sequence>MFRAAPGARHEADLEEYRVGALVRKEHSKPPGQRDEELVHTLRVRFFKLQLANAKARAAKYANYAVGYAWPAPWQQCCAAAAWVRQRAAASYRALHDFYSQIIQQGTEELAAAQARRPAVIAAEPTLHLDLSGALQQQPPRLDMCRACARWLEQLELNEYSCSAYADVVQKQFHERGMHATPATAAASPGAAAAAATAPDVPVGQQGQQQQCSGGDSDAGGAEGAPDTPKQPPQPQQQQQQHTSSDREQQQQQHTSSDQEQRQEWDAADERRAPLPETQG</sequence>
<dbReference type="OrthoDB" id="10655066at2759"/>
<reference evidence="2 3" key="1">
    <citation type="journal article" date="2018" name="Plant J.">
        <title>Genome sequences of Chlorella sorokiniana UTEX 1602 and Micractinium conductrix SAG 241.80: implications to maltose excretion by a green alga.</title>
        <authorList>
            <person name="Arriola M.B."/>
            <person name="Velmurugan N."/>
            <person name="Zhang Y."/>
            <person name="Plunkett M.H."/>
            <person name="Hondzo H."/>
            <person name="Barney B.M."/>
        </authorList>
    </citation>
    <scope>NUCLEOTIDE SEQUENCE [LARGE SCALE GENOMIC DNA]</scope>
    <source>
        <strain evidence="2 3">SAG 241.80</strain>
    </source>
</reference>
<protein>
    <submittedName>
        <fullName evidence="2">Uncharacterized protein</fullName>
    </submittedName>
</protein>
<dbReference type="EMBL" id="LHPF02000002">
    <property type="protein sequence ID" value="PSC75789.1"/>
    <property type="molecule type" value="Genomic_DNA"/>
</dbReference>
<feature type="compositionally biased region" description="Basic and acidic residues" evidence="1">
    <location>
        <begin position="257"/>
        <end position="274"/>
    </location>
</feature>
<dbReference type="AlphaFoldDB" id="A0A2P6VNZ6"/>